<dbReference type="PANTHER" id="PTHR34183:SF8">
    <property type="entry name" value="ENDOLYTIC PEPTIDOGLYCAN TRANSGLYCOSYLASE RLPA-RELATED"/>
    <property type="match status" value="1"/>
</dbReference>
<feature type="chain" id="PRO_5002856287" evidence="2">
    <location>
        <begin position="22"/>
        <end position="109"/>
    </location>
</feature>
<feature type="signal peptide" evidence="2">
    <location>
        <begin position="1"/>
        <end position="21"/>
    </location>
</feature>
<dbReference type="InterPro" id="IPR036908">
    <property type="entry name" value="RlpA-like_sf"/>
</dbReference>
<dbReference type="CDD" id="cd22268">
    <property type="entry name" value="DPBB_RlpA-like"/>
    <property type="match status" value="1"/>
</dbReference>
<comment type="similarity">
    <text evidence="1">Belongs to the RlpA family.</text>
</comment>
<accession>B7K7D5</accession>
<dbReference type="PANTHER" id="PTHR34183">
    <property type="entry name" value="ENDOLYTIC PEPTIDOGLYCAN TRANSGLYCOSYLASE RLPA"/>
    <property type="match status" value="1"/>
</dbReference>
<sequence>MIKKLILATLMIALTEVPVTAQTATFYSSGYQGKRTASGERFSQHQPVAAHPSLPFGTRVKVINRRTGKSVVVRIVDRCRCSIDLSQSAFRQIGALSAGRIPVKIQVLR</sequence>
<gene>
    <name evidence="4" type="ordered locus">PCC7424_1256</name>
</gene>
<dbReference type="NCBIfam" id="TIGR00413">
    <property type="entry name" value="rlpA"/>
    <property type="match status" value="1"/>
</dbReference>
<name>B7K7D5_GLOC7</name>
<feature type="domain" description="RlpA-like protein double-psi beta-barrel" evidence="3">
    <location>
        <begin position="22"/>
        <end position="105"/>
    </location>
</feature>
<keyword evidence="4" id="KW-0449">Lipoprotein</keyword>
<dbReference type="Pfam" id="PF03330">
    <property type="entry name" value="DPBB_1"/>
    <property type="match status" value="1"/>
</dbReference>
<dbReference type="SUPFAM" id="SSF50685">
    <property type="entry name" value="Barwin-like endoglucanases"/>
    <property type="match status" value="1"/>
</dbReference>
<reference evidence="5" key="1">
    <citation type="journal article" date="2011" name="MBio">
        <title>Novel metabolic attributes of the genus Cyanothece, comprising a group of unicellular nitrogen-fixing Cyanobacteria.</title>
        <authorList>
            <person name="Bandyopadhyay A."/>
            <person name="Elvitigala T."/>
            <person name="Welsh E."/>
            <person name="Stockel J."/>
            <person name="Liberton M."/>
            <person name="Min H."/>
            <person name="Sherman L.A."/>
            <person name="Pakrasi H.B."/>
        </authorList>
    </citation>
    <scope>NUCLEOTIDE SEQUENCE [LARGE SCALE GENOMIC DNA]</scope>
    <source>
        <strain evidence="5">PCC 7424</strain>
    </source>
</reference>
<evidence type="ECO:0000313" key="5">
    <source>
        <dbReference type="Proteomes" id="UP000002384"/>
    </source>
</evidence>
<evidence type="ECO:0000259" key="3">
    <source>
        <dbReference type="Pfam" id="PF03330"/>
    </source>
</evidence>
<protein>
    <submittedName>
        <fullName evidence="4">Rare lipoprotein A</fullName>
    </submittedName>
</protein>
<proteinExistence type="inferred from homology"/>
<dbReference type="Gene3D" id="2.40.40.10">
    <property type="entry name" value="RlpA-like domain"/>
    <property type="match status" value="1"/>
</dbReference>
<dbReference type="HOGENOM" id="CLU_042923_7_2_3"/>
<dbReference type="InterPro" id="IPR012997">
    <property type="entry name" value="RplA"/>
</dbReference>
<keyword evidence="5" id="KW-1185">Reference proteome</keyword>
<dbReference type="AlphaFoldDB" id="B7K7D5"/>
<evidence type="ECO:0000256" key="1">
    <source>
        <dbReference type="RuleBase" id="RU003495"/>
    </source>
</evidence>
<dbReference type="STRING" id="65393.PCC7424_1256"/>
<dbReference type="eggNOG" id="COG0797">
    <property type="taxonomic scope" value="Bacteria"/>
</dbReference>
<dbReference type="Proteomes" id="UP000002384">
    <property type="component" value="Chromosome"/>
</dbReference>
<evidence type="ECO:0000313" key="4">
    <source>
        <dbReference type="EMBL" id="ACK69703.1"/>
    </source>
</evidence>
<evidence type="ECO:0000256" key="2">
    <source>
        <dbReference type="SAM" id="SignalP"/>
    </source>
</evidence>
<organism evidence="4 5">
    <name type="scientific">Gloeothece citriformis (strain PCC 7424)</name>
    <name type="common">Cyanothece sp. (strain PCC 7424)</name>
    <dbReference type="NCBI Taxonomy" id="65393"/>
    <lineage>
        <taxon>Bacteria</taxon>
        <taxon>Bacillati</taxon>
        <taxon>Cyanobacteriota</taxon>
        <taxon>Cyanophyceae</taxon>
        <taxon>Oscillatoriophycideae</taxon>
        <taxon>Chroococcales</taxon>
        <taxon>Aphanothecaceae</taxon>
        <taxon>Gloeothece</taxon>
        <taxon>Gloeothece citriformis</taxon>
    </lineage>
</organism>
<dbReference type="KEGG" id="cyc:PCC7424_1256"/>
<dbReference type="InterPro" id="IPR009009">
    <property type="entry name" value="RlpA-like_DPBB"/>
</dbReference>
<dbReference type="EMBL" id="CP001291">
    <property type="protein sequence ID" value="ACK69703.1"/>
    <property type="molecule type" value="Genomic_DNA"/>
</dbReference>
<keyword evidence="2" id="KW-0732">Signal</keyword>